<sequence>MKEVQVQPVRETLLRRSHSFALSVFAKWAIIARHWEFTQGA</sequence>
<organism evidence="1 2">
    <name type="scientific">Blastopirellula marina DSM 3645</name>
    <dbReference type="NCBI Taxonomy" id="314230"/>
    <lineage>
        <taxon>Bacteria</taxon>
        <taxon>Pseudomonadati</taxon>
        <taxon>Planctomycetota</taxon>
        <taxon>Planctomycetia</taxon>
        <taxon>Pirellulales</taxon>
        <taxon>Pirellulaceae</taxon>
        <taxon>Blastopirellula</taxon>
    </lineage>
</organism>
<dbReference type="Proteomes" id="UP000004358">
    <property type="component" value="Unassembled WGS sequence"/>
</dbReference>
<name>A3ZYU0_9BACT</name>
<reference evidence="1 2" key="1">
    <citation type="submission" date="2006-02" db="EMBL/GenBank/DDBJ databases">
        <authorList>
            <person name="Amann R."/>
            <person name="Ferriera S."/>
            <person name="Johnson J."/>
            <person name="Kravitz S."/>
            <person name="Halpern A."/>
            <person name="Remington K."/>
            <person name="Beeson K."/>
            <person name="Tran B."/>
            <person name="Rogers Y.-H."/>
            <person name="Friedman R."/>
            <person name="Venter J.C."/>
        </authorList>
    </citation>
    <scope>NUCLEOTIDE SEQUENCE [LARGE SCALE GENOMIC DNA]</scope>
    <source>
        <strain evidence="1 2">DSM 3645</strain>
    </source>
</reference>
<protein>
    <submittedName>
        <fullName evidence="1">Uncharacterized protein</fullName>
    </submittedName>
</protein>
<dbReference type="AlphaFoldDB" id="A3ZYU0"/>
<proteinExistence type="predicted"/>
<dbReference type="EMBL" id="AANZ01000022">
    <property type="protein sequence ID" value="EAQ78301.1"/>
    <property type="molecule type" value="Genomic_DNA"/>
</dbReference>
<comment type="caution">
    <text evidence="1">The sequence shown here is derived from an EMBL/GenBank/DDBJ whole genome shotgun (WGS) entry which is preliminary data.</text>
</comment>
<dbReference type="HOGENOM" id="CLU_3266473_0_0_0"/>
<accession>A3ZYU0</accession>
<gene>
    <name evidence="1" type="ORF">DSM3645_18231</name>
</gene>
<evidence type="ECO:0000313" key="1">
    <source>
        <dbReference type="EMBL" id="EAQ78301.1"/>
    </source>
</evidence>
<dbReference type="STRING" id="314230.DSM3645_18231"/>
<evidence type="ECO:0000313" key="2">
    <source>
        <dbReference type="Proteomes" id="UP000004358"/>
    </source>
</evidence>